<evidence type="ECO:0000256" key="12">
    <source>
        <dbReference type="ARBA" id="ARBA00023136"/>
    </source>
</evidence>
<keyword evidence="7" id="KW-0328">Glycosyltransferase</keyword>
<keyword evidence="8" id="KW-0808">Transferase</keyword>
<keyword evidence="10" id="KW-0133">Cell shape</keyword>
<keyword evidence="4" id="KW-1003">Cell membrane</keyword>
<gene>
    <name evidence="19" type="ORF">BA724_06235</name>
</gene>
<dbReference type="NCBIfam" id="TIGR02074">
    <property type="entry name" value="PBP_1a_fam"/>
    <property type="match status" value="1"/>
</dbReference>
<dbReference type="SUPFAM" id="SSF56601">
    <property type="entry name" value="beta-lactamase/transpeptidase-like"/>
    <property type="match status" value="1"/>
</dbReference>
<reference evidence="19 20" key="1">
    <citation type="submission" date="2016-06" db="EMBL/GenBank/DDBJ databases">
        <title>Domibacillus iocasae genome sequencing.</title>
        <authorList>
            <person name="Verma A."/>
            <person name="Pal Y."/>
            <person name="Ojha A.K."/>
            <person name="Krishnamurthi S."/>
        </authorList>
    </citation>
    <scope>NUCLEOTIDE SEQUENCE [LARGE SCALE GENOMIC DNA]</scope>
    <source>
        <strain evidence="19 20">DSM 29979</strain>
    </source>
</reference>
<evidence type="ECO:0000256" key="15">
    <source>
        <dbReference type="ARBA" id="ARBA00034000"/>
    </source>
</evidence>
<dbReference type="GO" id="GO:0071555">
    <property type="term" value="P:cell wall organization"/>
    <property type="evidence" value="ECO:0007669"/>
    <property type="project" value="UniProtKB-KW"/>
</dbReference>
<evidence type="ECO:0000259" key="17">
    <source>
        <dbReference type="Pfam" id="PF00905"/>
    </source>
</evidence>
<dbReference type="InterPro" id="IPR036950">
    <property type="entry name" value="PBP_transglycosylase"/>
</dbReference>
<evidence type="ECO:0000256" key="2">
    <source>
        <dbReference type="ARBA" id="ARBA00007090"/>
    </source>
</evidence>
<comment type="catalytic activity">
    <reaction evidence="16">
        <text>[GlcNAc-(1-&gt;4)-Mur2Ac(oyl-L-Ala-gamma-D-Glu-L-Lys-D-Ala-D-Ala)](n)-di-trans,octa-cis-undecaprenyl diphosphate + beta-D-GlcNAc-(1-&gt;4)-Mur2Ac(oyl-L-Ala-gamma-D-Glu-L-Lys-D-Ala-D-Ala)-di-trans,octa-cis-undecaprenyl diphosphate = [GlcNAc-(1-&gt;4)-Mur2Ac(oyl-L-Ala-gamma-D-Glu-L-Lys-D-Ala-D-Ala)](n+1)-di-trans,octa-cis-undecaprenyl diphosphate + di-trans,octa-cis-undecaprenyl diphosphate + H(+)</text>
        <dbReference type="Rhea" id="RHEA:23708"/>
        <dbReference type="Rhea" id="RHEA-COMP:9602"/>
        <dbReference type="Rhea" id="RHEA-COMP:9603"/>
        <dbReference type="ChEBI" id="CHEBI:15378"/>
        <dbReference type="ChEBI" id="CHEBI:58405"/>
        <dbReference type="ChEBI" id="CHEBI:60033"/>
        <dbReference type="ChEBI" id="CHEBI:78435"/>
        <dbReference type="EC" id="2.4.99.28"/>
    </reaction>
</comment>
<evidence type="ECO:0000256" key="11">
    <source>
        <dbReference type="ARBA" id="ARBA00022984"/>
    </source>
</evidence>
<dbReference type="PANTHER" id="PTHR32282">
    <property type="entry name" value="BINDING PROTEIN TRANSPEPTIDASE, PUTATIVE-RELATED"/>
    <property type="match status" value="1"/>
</dbReference>
<dbReference type="InterPro" id="IPR012338">
    <property type="entry name" value="Beta-lactam/transpept-like"/>
</dbReference>
<keyword evidence="13" id="KW-0511">Multifunctional enzyme</keyword>
<evidence type="ECO:0000256" key="4">
    <source>
        <dbReference type="ARBA" id="ARBA00022475"/>
    </source>
</evidence>
<evidence type="ECO:0000256" key="6">
    <source>
        <dbReference type="ARBA" id="ARBA00022670"/>
    </source>
</evidence>
<dbReference type="GO" id="GO:0030288">
    <property type="term" value="C:outer membrane-bounded periplasmic space"/>
    <property type="evidence" value="ECO:0007669"/>
    <property type="project" value="TreeGrafter"/>
</dbReference>
<dbReference type="GO" id="GO:0009002">
    <property type="term" value="F:serine-type D-Ala-D-Ala carboxypeptidase activity"/>
    <property type="evidence" value="ECO:0007669"/>
    <property type="project" value="UniProtKB-EC"/>
</dbReference>
<dbReference type="Gene3D" id="1.10.3810.10">
    <property type="entry name" value="Biosynthetic peptidoglycan transglycosylase-like"/>
    <property type="match status" value="1"/>
</dbReference>
<keyword evidence="20" id="KW-1185">Reference proteome</keyword>
<keyword evidence="11" id="KW-0573">Peptidoglycan synthesis</keyword>
<protein>
    <submittedName>
        <fullName evidence="19">Monofunctional biosynthetic peptidoglycan transglycosylase</fullName>
    </submittedName>
</protein>
<evidence type="ECO:0000256" key="1">
    <source>
        <dbReference type="ARBA" id="ARBA00004236"/>
    </source>
</evidence>
<dbReference type="GO" id="GO:0006508">
    <property type="term" value="P:proteolysis"/>
    <property type="evidence" value="ECO:0007669"/>
    <property type="project" value="UniProtKB-KW"/>
</dbReference>
<dbReference type="AlphaFoldDB" id="A0A1E7DP78"/>
<name>A0A1E7DP78_9BACI</name>
<comment type="catalytic activity">
    <reaction evidence="15">
        <text>Preferential cleavage: (Ac)2-L-Lys-D-Ala-|-D-Ala. Also transpeptidation of peptidyl-alanyl moieties that are N-acyl substituents of D-alanine.</text>
        <dbReference type="EC" id="3.4.16.4"/>
    </reaction>
</comment>
<dbReference type="Pfam" id="PF00905">
    <property type="entry name" value="Transpeptidase"/>
    <property type="match status" value="1"/>
</dbReference>
<comment type="similarity">
    <text evidence="2">In the C-terminal section; belongs to the transpeptidase family.</text>
</comment>
<dbReference type="InterPro" id="IPR001264">
    <property type="entry name" value="Glyco_trans_51"/>
</dbReference>
<dbReference type="RefSeq" id="WP_069938487.1">
    <property type="nucleotide sequence ID" value="NZ_MAMP01000021.1"/>
</dbReference>
<evidence type="ECO:0000256" key="5">
    <source>
        <dbReference type="ARBA" id="ARBA00022645"/>
    </source>
</evidence>
<dbReference type="STRING" id="1714016.BA724_06235"/>
<feature type="domain" description="Penicillin-binding protein transpeptidase" evidence="17">
    <location>
        <begin position="301"/>
        <end position="544"/>
    </location>
</feature>
<evidence type="ECO:0000256" key="7">
    <source>
        <dbReference type="ARBA" id="ARBA00022676"/>
    </source>
</evidence>
<feature type="domain" description="Glycosyl transferase family 51" evidence="18">
    <location>
        <begin position="48"/>
        <end position="219"/>
    </location>
</feature>
<evidence type="ECO:0000256" key="14">
    <source>
        <dbReference type="ARBA" id="ARBA00023316"/>
    </source>
</evidence>
<dbReference type="InterPro" id="IPR050396">
    <property type="entry name" value="Glycosyltr_51/Transpeptidase"/>
</dbReference>
<evidence type="ECO:0000256" key="13">
    <source>
        <dbReference type="ARBA" id="ARBA00023268"/>
    </source>
</evidence>
<evidence type="ECO:0000313" key="19">
    <source>
        <dbReference type="EMBL" id="OES44864.1"/>
    </source>
</evidence>
<evidence type="ECO:0000259" key="18">
    <source>
        <dbReference type="Pfam" id="PF00912"/>
    </source>
</evidence>
<organism evidence="19 20">
    <name type="scientific">Domibacillus iocasae</name>
    <dbReference type="NCBI Taxonomy" id="1714016"/>
    <lineage>
        <taxon>Bacteria</taxon>
        <taxon>Bacillati</taxon>
        <taxon>Bacillota</taxon>
        <taxon>Bacilli</taxon>
        <taxon>Bacillales</taxon>
        <taxon>Bacillaceae</taxon>
        <taxon>Domibacillus</taxon>
    </lineage>
</organism>
<dbReference type="InterPro" id="IPR023346">
    <property type="entry name" value="Lysozyme-like_dom_sf"/>
</dbReference>
<dbReference type="FunFam" id="1.10.3810.10:FF:000001">
    <property type="entry name" value="Penicillin-binding protein 1A"/>
    <property type="match status" value="1"/>
</dbReference>
<comment type="caution">
    <text evidence="19">The sequence shown here is derived from an EMBL/GenBank/DDBJ whole genome shotgun (WGS) entry which is preliminary data.</text>
</comment>
<dbReference type="GO" id="GO:0008658">
    <property type="term" value="F:penicillin binding"/>
    <property type="evidence" value="ECO:0007669"/>
    <property type="project" value="InterPro"/>
</dbReference>
<dbReference type="SUPFAM" id="SSF53955">
    <property type="entry name" value="Lysozyme-like"/>
    <property type="match status" value="1"/>
</dbReference>
<keyword evidence="5" id="KW-0121">Carboxypeptidase</keyword>
<dbReference type="GO" id="GO:0008955">
    <property type="term" value="F:peptidoglycan glycosyltransferase activity"/>
    <property type="evidence" value="ECO:0007669"/>
    <property type="project" value="UniProtKB-EC"/>
</dbReference>
<evidence type="ECO:0000256" key="9">
    <source>
        <dbReference type="ARBA" id="ARBA00022801"/>
    </source>
</evidence>
<comment type="similarity">
    <text evidence="3">In the N-terminal section; belongs to the glycosyltransferase 51 family.</text>
</comment>
<accession>A0A1E7DP78</accession>
<keyword evidence="14" id="KW-0961">Cell wall biogenesis/degradation</keyword>
<keyword evidence="12" id="KW-0472">Membrane</keyword>
<dbReference type="EMBL" id="MAMP01000021">
    <property type="protein sequence ID" value="OES44864.1"/>
    <property type="molecule type" value="Genomic_DNA"/>
</dbReference>
<evidence type="ECO:0000256" key="8">
    <source>
        <dbReference type="ARBA" id="ARBA00022679"/>
    </source>
</evidence>
<dbReference type="Pfam" id="PF00912">
    <property type="entry name" value="Transgly"/>
    <property type="match status" value="1"/>
</dbReference>
<dbReference type="GO" id="GO:0008360">
    <property type="term" value="P:regulation of cell shape"/>
    <property type="evidence" value="ECO:0007669"/>
    <property type="project" value="UniProtKB-KW"/>
</dbReference>
<dbReference type="InterPro" id="IPR001460">
    <property type="entry name" value="PCN-bd_Tpept"/>
</dbReference>
<dbReference type="GO" id="GO:0009252">
    <property type="term" value="P:peptidoglycan biosynthetic process"/>
    <property type="evidence" value="ECO:0007669"/>
    <property type="project" value="UniProtKB-KW"/>
</dbReference>
<dbReference type="OrthoDB" id="9766909at2"/>
<evidence type="ECO:0000313" key="20">
    <source>
        <dbReference type="Proteomes" id="UP000095658"/>
    </source>
</evidence>
<dbReference type="Proteomes" id="UP000095658">
    <property type="component" value="Unassembled WGS sequence"/>
</dbReference>
<dbReference type="PANTHER" id="PTHR32282:SF11">
    <property type="entry name" value="PENICILLIN-BINDING PROTEIN 1B"/>
    <property type="match status" value="1"/>
</dbReference>
<comment type="subcellular location">
    <subcellularLocation>
        <location evidence="1">Cell membrane</location>
    </subcellularLocation>
</comment>
<evidence type="ECO:0000256" key="3">
    <source>
        <dbReference type="ARBA" id="ARBA00007739"/>
    </source>
</evidence>
<keyword evidence="9" id="KW-0378">Hydrolase</keyword>
<proteinExistence type="inferred from homology"/>
<dbReference type="GO" id="GO:0005886">
    <property type="term" value="C:plasma membrane"/>
    <property type="evidence" value="ECO:0007669"/>
    <property type="project" value="UniProtKB-SubCell"/>
</dbReference>
<evidence type="ECO:0000256" key="16">
    <source>
        <dbReference type="ARBA" id="ARBA00049902"/>
    </source>
</evidence>
<dbReference type="Gene3D" id="3.40.710.10">
    <property type="entry name" value="DD-peptidase/beta-lactamase superfamily"/>
    <property type="match status" value="1"/>
</dbReference>
<sequence length="640" mass="70971">MKKWLIAILVSVVGAALIFFYALYAAGPPDVTVPRSTLFYAADGTKSAETHTGEKRYWVKLNDISPHVIDAVISIEDKQFYKHFGLDPKRIAGAALADIKAMAKVQGASTITQQYARNVFLTHDKTWTRKLKEAWQALRIEAFYSKEEILEGYLNTVYFGHGAYGIEAASQFYFDKSADALTASEAALLAAIPKGPSIYSPLASREKSEERRRLILSEMNLPKNEYEEAIAEIPNVTGEFANSENEAPYFIDAVRAELESLGFREQSGLKVYTTLNPSHQKAADEAIAEGIMDGASVQSALVSIDPDTHYVTALSGGRNYAESPFNRAIQAFRQPGSLMKPFLYYEALENGFTPTTKRKSEPTTFNAAYSPKNFNSQYAERGVTMAEALAVSDNIYAVKTNMLLGPETLVNTMKQFGVTSELEAVPSLALGTSGMTVLETANAYATIASGGMYERPVFITKVENMDGAVLYKYKKQHEQRFDEKKVAVLTRLMTGMFDETMSDYATPTGAAMAPSLTRPYAGKSGSTPYDYWMAGFTPSLTSVVWTGYDDGAEITKTEDRSRAKVIWAQYMEKVHAGRQPEVFTRPRGLIEVEVDIKTGTACSEGHKLLFERGTEPTKECQQADEQTEDMLFPELPEWFR</sequence>
<evidence type="ECO:0000256" key="10">
    <source>
        <dbReference type="ARBA" id="ARBA00022960"/>
    </source>
</evidence>
<keyword evidence="6" id="KW-0645">Protease</keyword>